<protein>
    <submittedName>
        <fullName evidence="5">Putative dehydrogenase</fullName>
    </submittedName>
</protein>
<dbReference type="SUPFAM" id="SSF51735">
    <property type="entry name" value="NAD(P)-binding Rossmann-fold domains"/>
    <property type="match status" value="1"/>
</dbReference>
<dbReference type="Pfam" id="PF01408">
    <property type="entry name" value="GFO_IDH_MocA"/>
    <property type="match status" value="1"/>
</dbReference>
<dbReference type="Gene3D" id="3.40.50.720">
    <property type="entry name" value="NAD(P)-binding Rossmann-like Domain"/>
    <property type="match status" value="1"/>
</dbReference>
<dbReference type="InParanoid" id="A0A420XTH5"/>
<dbReference type="RefSeq" id="WP_121191848.1">
    <property type="nucleotide sequence ID" value="NZ_RBWV01000009.1"/>
</dbReference>
<dbReference type="PANTHER" id="PTHR43708:SF5">
    <property type="entry name" value="CONSERVED EXPRESSED OXIDOREDUCTASE (EUROFUNG)-RELATED"/>
    <property type="match status" value="1"/>
</dbReference>
<evidence type="ECO:0000313" key="5">
    <source>
        <dbReference type="EMBL" id="RKS80114.1"/>
    </source>
</evidence>
<keyword evidence="2" id="KW-0560">Oxidoreductase</keyword>
<dbReference type="InterPro" id="IPR000683">
    <property type="entry name" value="Gfo/Idh/MocA-like_OxRdtase_N"/>
</dbReference>
<dbReference type="OrthoDB" id="256869at2"/>
<sequence length="353" mass="37434">MSSELRVAVLGYGLAGSTFHAPVINAVPGLRVTAVVTRSEERAAAARAVLPGVEVLASADEVFAAPERFDSVVVATPNRTHLDLARAALLAGLPVVVDKPLAVTHDEGQSLVSLARESGVLLTVYQNRRWDSELRTLQALLADDALGDVHRFESRFERWRPVPKPGWRESGDPADAGGLLNDLGSHLVDQALHLFGPATSVYAEVDTRRATVQVDDDVMVALTHASGVRSTLWASAVAADLGPRLRVLGSAGAYVVHGLDGQEEALRAGRTPADPSWGAVPESAWGRLGAGDDVRPVPSLPGAWQEFYVQWRDALLGAGPVPVDSADSVRVLAVLEAARTSSREQRVVALAQS</sequence>
<dbReference type="PANTHER" id="PTHR43708">
    <property type="entry name" value="CONSERVED EXPRESSED OXIDOREDUCTASE (EUROFUNG)"/>
    <property type="match status" value="1"/>
</dbReference>
<proteinExistence type="inferred from homology"/>
<dbReference type="InterPro" id="IPR055170">
    <property type="entry name" value="GFO_IDH_MocA-like_dom"/>
</dbReference>
<dbReference type="InterPro" id="IPR036291">
    <property type="entry name" value="NAD(P)-bd_dom_sf"/>
</dbReference>
<organism evidence="5 6">
    <name type="scientific">Motilibacter peucedani</name>
    <dbReference type="NCBI Taxonomy" id="598650"/>
    <lineage>
        <taxon>Bacteria</taxon>
        <taxon>Bacillati</taxon>
        <taxon>Actinomycetota</taxon>
        <taxon>Actinomycetes</taxon>
        <taxon>Motilibacterales</taxon>
        <taxon>Motilibacteraceae</taxon>
        <taxon>Motilibacter</taxon>
    </lineage>
</organism>
<dbReference type="Proteomes" id="UP000281955">
    <property type="component" value="Unassembled WGS sequence"/>
</dbReference>
<dbReference type="GO" id="GO:0016491">
    <property type="term" value="F:oxidoreductase activity"/>
    <property type="evidence" value="ECO:0007669"/>
    <property type="project" value="UniProtKB-KW"/>
</dbReference>
<comment type="caution">
    <text evidence="5">The sequence shown here is derived from an EMBL/GenBank/DDBJ whole genome shotgun (WGS) entry which is preliminary data.</text>
</comment>
<dbReference type="Gene3D" id="3.30.360.10">
    <property type="entry name" value="Dihydrodipicolinate Reductase, domain 2"/>
    <property type="match status" value="1"/>
</dbReference>
<dbReference type="Pfam" id="PF22725">
    <property type="entry name" value="GFO_IDH_MocA_C3"/>
    <property type="match status" value="1"/>
</dbReference>
<evidence type="ECO:0000256" key="1">
    <source>
        <dbReference type="ARBA" id="ARBA00010928"/>
    </source>
</evidence>
<dbReference type="AlphaFoldDB" id="A0A420XTH5"/>
<dbReference type="EMBL" id="RBWV01000009">
    <property type="protein sequence ID" value="RKS80114.1"/>
    <property type="molecule type" value="Genomic_DNA"/>
</dbReference>
<evidence type="ECO:0000259" key="4">
    <source>
        <dbReference type="Pfam" id="PF22725"/>
    </source>
</evidence>
<dbReference type="GO" id="GO:0000166">
    <property type="term" value="F:nucleotide binding"/>
    <property type="evidence" value="ECO:0007669"/>
    <property type="project" value="InterPro"/>
</dbReference>
<accession>A0A420XTH5</accession>
<feature type="domain" description="Gfo/Idh/MocA-like oxidoreductase N-terminal" evidence="3">
    <location>
        <begin position="5"/>
        <end position="125"/>
    </location>
</feature>
<keyword evidence="6" id="KW-1185">Reference proteome</keyword>
<gene>
    <name evidence="5" type="ORF">CLV35_0535</name>
</gene>
<evidence type="ECO:0000313" key="6">
    <source>
        <dbReference type="Proteomes" id="UP000281955"/>
    </source>
</evidence>
<comment type="similarity">
    <text evidence="1">Belongs to the Gfo/Idh/MocA family.</text>
</comment>
<name>A0A420XTH5_9ACTN</name>
<dbReference type="SUPFAM" id="SSF55347">
    <property type="entry name" value="Glyceraldehyde-3-phosphate dehydrogenase-like, C-terminal domain"/>
    <property type="match status" value="1"/>
</dbReference>
<evidence type="ECO:0000256" key="2">
    <source>
        <dbReference type="ARBA" id="ARBA00023002"/>
    </source>
</evidence>
<dbReference type="InterPro" id="IPR051317">
    <property type="entry name" value="Gfo/Idh/MocA_oxidoreduct"/>
</dbReference>
<reference evidence="5 6" key="1">
    <citation type="submission" date="2018-10" db="EMBL/GenBank/DDBJ databases">
        <title>Genomic Encyclopedia of Archaeal and Bacterial Type Strains, Phase II (KMG-II): from individual species to whole genera.</title>
        <authorList>
            <person name="Goeker M."/>
        </authorList>
    </citation>
    <scope>NUCLEOTIDE SEQUENCE [LARGE SCALE GENOMIC DNA]</scope>
    <source>
        <strain evidence="5 6">RP-AC37</strain>
    </source>
</reference>
<feature type="domain" description="GFO/IDH/MocA-like oxidoreductase" evidence="4">
    <location>
        <begin position="135"/>
        <end position="254"/>
    </location>
</feature>
<evidence type="ECO:0000259" key="3">
    <source>
        <dbReference type="Pfam" id="PF01408"/>
    </source>
</evidence>